<evidence type="ECO:0000256" key="3">
    <source>
        <dbReference type="ARBA" id="ARBA00008919"/>
    </source>
</evidence>
<sequence>MMSSPSQGPKSTFIVCSFCIVFCLLVVKETLYERVTLMTFTAHHYHVTKFADMGNQMLTSITGNYVIKSKMAFDKVVTVSKSREHNDVNGQALKKKQDPKTEHNRAKTKQAPKKKPMLMKVPRDTKVILWYVKPRFIQYSTKLFLLRSCPWKCVETTNRAYYHQSHAAIFVAQTMRLGPPKRFRSDQVFVLHNHESPHEGWRKRPSFRKVAWQHEINWTMSYRLDSDIVYPYGLITKRNLPSNKNYTDIIKRKTKVAAWMTSHCRTSGKREQYVREIRKYLSVDIWGQCGKKCPRSSESKCRKVITNDYKFYLSFENAICDDYVTEKFFRQFNEDLITVVRGGKTYSQIAPKGVYVDTANFKSPKHLARYLNQLNQNDTLYEALLRRKDEYKAEFEKYELRSGRHLLYTNYHYKMASMCKLCERLWNVNKYRKVYHDIKSWFDLKLCRTPTDYGRH</sequence>
<evidence type="ECO:0000256" key="5">
    <source>
        <dbReference type="ARBA" id="ARBA00022679"/>
    </source>
</evidence>
<dbReference type="AlphaFoldDB" id="A0AAN8Q1Y3"/>
<dbReference type="PANTHER" id="PTHR48438">
    <property type="entry name" value="ALPHA-(1,3)-FUCOSYLTRANSFERASE C-RELATED"/>
    <property type="match status" value="1"/>
</dbReference>
<keyword evidence="7" id="KW-0735">Signal-anchor</keyword>
<comment type="similarity">
    <text evidence="3 12">Belongs to the glycosyltransferase 10 family.</text>
</comment>
<keyword evidence="11" id="KW-0325">Glycoprotein</keyword>
<evidence type="ECO:0000256" key="1">
    <source>
        <dbReference type="ARBA" id="ARBA00004323"/>
    </source>
</evidence>
<evidence type="ECO:0000256" key="8">
    <source>
        <dbReference type="ARBA" id="ARBA00022989"/>
    </source>
</evidence>
<feature type="compositionally biased region" description="Basic and acidic residues" evidence="13">
    <location>
        <begin position="95"/>
        <end position="105"/>
    </location>
</feature>
<evidence type="ECO:0000256" key="4">
    <source>
        <dbReference type="ARBA" id="ARBA00022676"/>
    </source>
</evidence>
<dbReference type="GO" id="GO:0000139">
    <property type="term" value="C:Golgi membrane"/>
    <property type="evidence" value="ECO:0007669"/>
    <property type="project" value="UniProtKB-SubCell"/>
</dbReference>
<keyword evidence="6 12" id="KW-0812">Transmembrane</keyword>
<feature type="domain" description="Fucosyltransferase N-terminal" evidence="15">
    <location>
        <begin position="124"/>
        <end position="233"/>
    </location>
</feature>
<reference evidence="16 17" key="1">
    <citation type="submission" date="2024-01" db="EMBL/GenBank/DDBJ databases">
        <title>The genome of the rayed Mediterranean limpet Patella caerulea (Linnaeus, 1758).</title>
        <authorList>
            <person name="Anh-Thu Weber A."/>
            <person name="Halstead-Nussloch G."/>
        </authorList>
    </citation>
    <scope>NUCLEOTIDE SEQUENCE [LARGE SCALE GENOMIC DNA]</scope>
    <source>
        <strain evidence="16">AATW-2023a</strain>
        <tissue evidence="16">Whole specimen</tissue>
    </source>
</reference>
<dbReference type="InterPro" id="IPR031481">
    <property type="entry name" value="Glyco_tran_10_N"/>
</dbReference>
<gene>
    <name evidence="16" type="ORF">SNE40_000212</name>
</gene>
<dbReference type="SUPFAM" id="SSF53756">
    <property type="entry name" value="UDP-Glycosyltransferase/glycogen phosphorylase"/>
    <property type="match status" value="1"/>
</dbReference>
<dbReference type="Pfam" id="PF00852">
    <property type="entry name" value="Glyco_transf_10"/>
    <property type="match status" value="1"/>
</dbReference>
<name>A0AAN8Q1Y3_PATCE</name>
<feature type="region of interest" description="Disordered" evidence="13">
    <location>
        <begin position="84"/>
        <end position="114"/>
    </location>
</feature>
<accession>A0AAN8Q1Y3</accession>
<dbReference type="Proteomes" id="UP001347796">
    <property type="component" value="Unassembled WGS sequence"/>
</dbReference>
<evidence type="ECO:0000256" key="13">
    <source>
        <dbReference type="SAM" id="MobiDB-lite"/>
    </source>
</evidence>
<dbReference type="EMBL" id="JAZGQO010000001">
    <property type="protein sequence ID" value="KAK6194607.1"/>
    <property type="molecule type" value="Genomic_DNA"/>
</dbReference>
<dbReference type="FunFam" id="3.40.50.11660:FF:000004">
    <property type="entry name" value="Glycoprotein 3-alpha-L-fucosyltransferase A"/>
    <property type="match status" value="1"/>
</dbReference>
<feature type="domain" description="Fucosyltransferase C-terminal" evidence="14">
    <location>
        <begin position="251"/>
        <end position="441"/>
    </location>
</feature>
<proteinExistence type="inferred from homology"/>
<comment type="pathway">
    <text evidence="2">Protein modification; protein glycosylation.</text>
</comment>
<keyword evidence="10" id="KW-0472">Membrane</keyword>
<evidence type="ECO:0000313" key="16">
    <source>
        <dbReference type="EMBL" id="KAK6194607.1"/>
    </source>
</evidence>
<keyword evidence="9 12" id="KW-0333">Golgi apparatus</keyword>
<evidence type="ECO:0000256" key="2">
    <source>
        <dbReference type="ARBA" id="ARBA00004922"/>
    </source>
</evidence>
<dbReference type="PANTHER" id="PTHR48438:SF1">
    <property type="entry name" value="ALPHA-(1,3)-FUCOSYLTRANSFERASE C-RELATED"/>
    <property type="match status" value="1"/>
</dbReference>
<protein>
    <recommendedName>
        <fullName evidence="12">Fucosyltransferase</fullName>
        <ecNumber evidence="12">2.4.1.-</ecNumber>
    </recommendedName>
</protein>
<keyword evidence="17" id="KW-1185">Reference proteome</keyword>
<evidence type="ECO:0000256" key="9">
    <source>
        <dbReference type="ARBA" id="ARBA00023034"/>
    </source>
</evidence>
<evidence type="ECO:0000313" key="17">
    <source>
        <dbReference type="Proteomes" id="UP001347796"/>
    </source>
</evidence>
<comment type="caution">
    <text evidence="16">The sequence shown here is derived from an EMBL/GenBank/DDBJ whole genome shotgun (WGS) entry which is preliminary data.</text>
</comment>
<dbReference type="EC" id="2.4.1.-" evidence="12"/>
<dbReference type="Gene3D" id="3.40.50.11660">
    <property type="entry name" value="Glycosyl transferase family 10, C-terminal domain"/>
    <property type="match status" value="1"/>
</dbReference>
<keyword evidence="8" id="KW-1133">Transmembrane helix</keyword>
<evidence type="ECO:0000256" key="6">
    <source>
        <dbReference type="ARBA" id="ARBA00022692"/>
    </source>
</evidence>
<dbReference type="InterPro" id="IPR038577">
    <property type="entry name" value="GT10-like_C_sf"/>
</dbReference>
<comment type="subcellular location">
    <subcellularLocation>
        <location evidence="1">Golgi apparatus membrane</location>
        <topology evidence="1">Single-pass type II membrane protein</topology>
    </subcellularLocation>
    <subcellularLocation>
        <location evidence="12">Golgi apparatus</location>
        <location evidence="12">Golgi stack membrane</location>
        <topology evidence="12">Single-pass type II membrane protein</topology>
    </subcellularLocation>
</comment>
<evidence type="ECO:0000256" key="10">
    <source>
        <dbReference type="ARBA" id="ARBA00023136"/>
    </source>
</evidence>
<evidence type="ECO:0000256" key="7">
    <source>
        <dbReference type="ARBA" id="ARBA00022968"/>
    </source>
</evidence>
<evidence type="ECO:0000256" key="11">
    <source>
        <dbReference type="ARBA" id="ARBA00023180"/>
    </source>
</evidence>
<keyword evidence="5 12" id="KW-0808">Transferase</keyword>
<dbReference type="GO" id="GO:0008417">
    <property type="term" value="F:fucosyltransferase activity"/>
    <property type="evidence" value="ECO:0007669"/>
    <property type="project" value="InterPro"/>
</dbReference>
<dbReference type="InterPro" id="IPR001503">
    <property type="entry name" value="Glyco_trans_10"/>
</dbReference>
<organism evidence="16 17">
    <name type="scientific">Patella caerulea</name>
    <name type="common">Rayed Mediterranean limpet</name>
    <dbReference type="NCBI Taxonomy" id="87958"/>
    <lineage>
        <taxon>Eukaryota</taxon>
        <taxon>Metazoa</taxon>
        <taxon>Spiralia</taxon>
        <taxon>Lophotrochozoa</taxon>
        <taxon>Mollusca</taxon>
        <taxon>Gastropoda</taxon>
        <taxon>Patellogastropoda</taxon>
        <taxon>Patelloidea</taxon>
        <taxon>Patellidae</taxon>
        <taxon>Patella</taxon>
    </lineage>
</organism>
<dbReference type="InterPro" id="IPR055270">
    <property type="entry name" value="Glyco_tran_10_C"/>
</dbReference>
<evidence type="ECO:0000256" key="12">
    <source>
        <dbReference type="RuleBase" id="RU003832"/>
    </source>
</evidence>
<evidence type="ECO:0000259" key="14">
    <source>
        <dbReference type="Pfam" id="PF00852"/>
    </source>
</evidence>
<dbReference type="Pfam" id="PF17039">
    <property type="entry name" value="Glyco_tran_10_N"/>
    <property type="match status" value="1"/>
</dbReference>
<evidence type="ECO:0000259" key="15">
    <source>
        <dbReference type="Pfam" id="PF17039"/>
    </source>
</evidence>
<keyword evidence="4 12" id="KW-0328">Glycosyltransferase</keyword>
<dbReference type="GO" id="GO:0032580">
    <property type="term" value="C:Golgi cisterna membrane"/>
    <property type="evidence" value="ECO:0007669"/>
    <property type="project" value="UniProtKB-SubCell"/>
</dbReference>